<keyword evidence="5" id="KW-0804">Transcription</keyword>
<dbReference type="EMBL" id="PJQY01000788">
    <property type="protein sequence ID" value="PQQ07943.1"/>
    <property type="molecule type" value="Genomic_DNA"/>
</dbReference>
<dbReference type="PANTHER" id="PTHR47995">
    <property type="entry name" value="TRANSCRIPTION FACTOR MYB33-RELATED"/>
    <property type="match status" value="1"/>
</dbReference>
<feature type="region of interest" description="Disordered" evidence="7">
    <location>
        <begin position="90"/>
        <end position="124"/>
    </location>
</feature>
<evidence type="ECO:0000256" key="7">
    <source>
        <dbReference type="SAM" id="MobiDB-lite"/>
    </source>
</evidence>
<dbReference type="STRING" id="2094558.A0A314YMN3"/>
<proteinExistence type="predicted"/>
<comment type="subcellular location">
    <subcellularLocation>
        <location evidence="1">Nucleus</location>
    </subcellularLocation>
</comment>
<comment type="caution">
    <text evidence="10">The sequence shown here is derived from an EMBL/GenBank/DDBJ whole genome shotgun (WGS) entry which is preliminary data.</text>
</comment>
<dbReference type="FunFam" id="1.10.10.60:FF:000119">
    <property type="entry name" value="Transcription factor GAMYB"/>
    <property type="match status" value="1"/>
</dbReference>
<keyword evidence="11" id="KW-1185">Reference proteome</keyword>
<protein>
    <submittedName>
        <fullName evidence="10">Transcription factor MYB28</fullName>
    </submittedName>
</protein>
<dbReference type="Gene3D" id="1.10.10.60">
    <property type="entry name" value="Homeodomain-like"/>
    <property type="match status" value="1"/>
</dbReference>
<keyword evidence="2" id="KW-0677">Repeat</keyword>
<keyword evidence="3" id="KW-0805">Transcription regulation</keyword>
<evidence type="ECO:0000259" key="8">
    <source>
        <dbReference type="PROSITE" id="PS50090"/>
    </source>
</evidence>
<dbReference type="AlphaFoldDB" id="A0A314YMN3"/>
<dbReference type="InterPro" id="IPR009057">
    <property type="entry name" value="Homeodomain-like_sf"/>
</dbReference>
<keyword evidence="6" id="KW-0539">Nucleus</keyword>
<evidence type="ECO:0000256" key="6">
    <source>
        <dbReference type="ARBA" id="ARBA00023242"/>
    </source>
</evidence>
<feature type="domain" description="Myb-like" evidence="8">
    <location>
        <begin position="37"/>
        <end position="87"/>
    </location>
</feature>
<organism evidence="10 11">
    <name type="scientific">Prunus yedoensis var. nudiflora</name>
    <dbReference type="NCBI Taxonomy" id="2094558"/>
    <lineage>
        <taxon>Eukaryota</taxon>
        <taxon>Viridiplantae</taxon>
        <taxon>Streptophyta</taxon>
        <taxon>Embryophyta</taxon>
        <taxon>Tracheophyta</taxon>
        <taxon>Spermatophyta</taxon>
        <taxon>Magnoliopsida</taxon>
        <taxon>eudicotyledons</taxon>
        <taxon>Gunneridae</taxon>
        <taxon>Pentapetalae</taxon>
        <taxon>rosids</taxon>
        <taxon>fabids</taxon>
        <taxon>Rosales</taxon>
        <taxon>Rosaceae</taxon>
        <taxon>Amygdaloideae</taxon>
        <taxon>Amygdaleae</taxon>
        <taxon>Prunus</taxon>
    </lineage>
</organism>
<dbReference type="GO" id="GO:0003677">
    <property type="term" value="F:DNA binding"/>
    <property type="evidence" value="ECO:0007669"/>
    <property type="project" value="UniProtKB-KW"/>
</dbReference>
<evidence type="ECO:0000313" key="11">
    <source>
        <dbReference type="Proteomes" id="UP000250321"/>
    </source>
</evidence>
<dbReference type="PROSITE" id="PS50090">
    <property type="entry name" value="MYB_LIKE"/>
    <property type="match status" value="1"/>
</dbReference>
<evidence type="ECO:0000256" key="1">
    <source>
        <dbReference type="ARBA" id="ARBA00004123"/>
    </source>
</evidence>
<dbReference type="SUPFAM" id="SSF46689">
    <property type="entry name" value="Homeodomain-like"/>
    <property type="match status" value="1"/>
</dbReference>
<evidence type="ECO:0000256" key="4">
    <source>
        <dbReference type="ARBA" id="ARBA00023125"/>
    </source>
</evidence>
<dbReference type="InterPro" id="IPR017930">
    <property type="entry name" value="Myb_dom"/>
</dbReference>
<dbReference type="Proteomes" id="UP000250321">
    <property type="component" value="Unassembled WGS sequence"/>
</dbReference>
<feature type="region of interest" description="Disordered" evidence="7">
    <location>
        <begin position="148"/>
        <end position="177"/>
    </location>
</feature>
<name>A0A314YMN3_PRUYE</name>
<dbReference type="CDD" id="cd00167">
    <property type="entry name" value="SANT"/>
    <property type="match status" value="1"/>
</dbReference>
<gene>
    <name evidence="10" type="ORF">Pyn_11861</name>
</gene>
<dbReference type="PANTHER" id="PTHR47995:SF18">
    <property type="entry name" value="TRANSCRIPTION FACTOR MYB65"/>
    <property type="match status" value="1"/>
</dbReference>
<evidence type="ECO:0000256" key="5">
    <source>
        <dbReference type="ARBA" id="ARBA00023163"/>
    </source>
</evidence>
<evidence type="ECO:0000259" key="9">
    <source>
        <dbReference type="PROSITE" id="PS51294"/>
    </source>
</evidence>
<dbReference type="InterPro" id="IPR001005">
    <property type="entry name" value="SANT/Myb"/>
</dbReference>
<evidence type="ECO:0000256" key="2">
    <source>
        <dbReference type="ARBA" id="ARBA00022737"/>
    </source>
</evidence>
<evidence type="ECO:0000256" key="3">
    <source>
        <dbReference type="ARBA" id="ARBA00023015"/>
    </source>
</evidence>
<dbReference type="SMART" id="SM00717">
    <property type="entry name" value="SANT"/>
    <property type="match status" value="1"/>
</dbReference>
<dbReference type="Pfam" id="PF00249">
    <property type="entry name" value="Myb_DNA-binding"/>
    <property type="match status" value="1"/>
</dbReference>
<keyword evidence="4" id="KW-0238">DNA-binding</keyword>
<dbReference type="OrthoDB" id="2143914at2759"/>
<evidence type="ECO:0000313" key="10">
    <source>
        <dbReference type="EMBL" id="PQQ07943.1"/>
    </source>
</evidence>
<feature type="domain" description="HTH myb-type" evidence="9">
    <location>
        <begin position="37"/>
        <end position="91"/>
    </location>
</feature>
<feature type="compositionally biased region" description="Polar residues" evidence="7">
    <location>
        <begin position="115"/>
        <end position="124"/>
    </location>
</feature>
<sequence length="469" mass="51593">MEYVRKHGEGNWNAVQRNSGLNRCGKSQAHARANHLRPNLKKGAFSPEEERLILELHAKYGNKWARMASQLPGRTDNEIKNYWNTRVKRRQRQGLPLYPNDIKQSQQSHSHSRSLPTTTIPNPFQSTTNCTTPTFSFQIQSPIQAHHVHSLSPTPPSLSPLSSPHHPKSTTLFDPSNSTTTSSFSSFTFHRPAPILGAPVRYKRYRDSTGFSPRVSPTPQRSASILRTNSMTDMASSHLTGTNSKPDIASFQFPRTLNPSLPPLPSSRTQFEYSESFLSSTGSVYSVKSELPSSQVSQTQSEVTIDTKVSSAAAAAAVSASQSHISNGLLEDLLQEAEVLACGGGNPSKRANGLFSSFEEKHVLDNYARWLQSTSSMEGSLSEAKPIQDDHISPMPEDLSKLFSFIPSTDPISDWYSDSGELSNGHSSGVTDACLDFDMQQHMASLFPVAATAEHGRTSSSWDNMPRIC</sequence>
<accession>A0A314YMN3</accession>
<dbReference type="PROSITE" id="PS51294">
    <property type="entry name" value="HTH_MYB"/>
    <property type="match status" value="1"/>
</dbReference>
<reference evidence="10 11" key="1">
    <citation type="submission" date="2018-02" db="EMBL/GenBank/DDBJ databases">
        <title>Draft genome of wild Prunus yedoensis var. nudiflora.</title>
        <authorList>
            <person name="Baek S."/>
            <person name="Kim J.-H."/>
            <person name="Choi K."/>
            <person name="Kim G.-B."/>
            <person name="Cho A."/>
            <person name="Jang H."/>
            <person name="Shin C.-H."/>
            <person name="Yu H.-J."/>
            <person name="Mun J.-H."/>
        </authorList>
    </citation>
    <scope>NUCLEOTIDE SEQUENCE [LARGE SCALE GENOMIC DNA]</scope>
    <source>
        <strain evidence="11">cv. Jeju island</strain>
        <tissue evidence="10">Leaf</tissue>
    </source>
</reference>
<dbReference type="GO" id="GO:0005634">
    <property type="term" value="C:nucleus"/>
    <property type="evidence" value="ECO:0007669"/>
    <property type="project" value="UniProtKB-SubCell"/>
</dbReference>